<protein>
    <submittedName>
        <fullName evidence="2">Alpha/beta fold hydrolase</fullName>
    </submittedName>
</protein>
<proteinExistence type="predicted"/>
<evidence type="ECO:0000313" key="2">
    <source>
        <dbReference type="EMBL" id="WXB12870.1"/>
    </source>
</evidence>
<gene>
    <name evidence="2" type="ORF">LZC94_34085</name>
</gene>
<name>A0ABZ2LUP1_9BACT</name>
<dbReference type="InterPro" id="IPR022742">
    <property type="entry name" value="Hydrolase_4"/>
</dbReference>
<reference evidence="2 3" key="1">
    <citation type="submission" date="2021-12" db="EMBL/GenBank/DDBJ databases">
        <title>Discovery of the Pendulisporaceae a myxobacterial family with distinct sporulation behavior and unique specialized metabolism.</title>
        <authorList>
            <person name="Garcia R."/>
            <person name="Popoff A."/>
            <person name="Bader C.D."/>
            <person name="Loehr J."/>
            <person name="Walesch S."/>
            <person name="Walt C."/>
            <person name="Boldt J."/>
            <person name="Bunk B."/>
            <person name="Haeckl F.J.F.P.J."/>
            <person name="Gunesch A.P."/>
            <person name="Birkelbach J."/>
            <person name="Nuebel U."/>
            <person name="Pietschmann T."/>
            <person name="Bach T."/>
            <person name="Mueller R."/>
        </authorList>
    </citation>
    <scope>NUCLEOTIDE SEQUENCE [LARGE SCALE GENOMIC DNA]</scope>
    <source>
        <strain evidence="2 3">MSr11954</strain>
    </source>
</reference>
<dbReference type="SUPFAM" id="SSF53474">
    <property type="entry name" value="alpha/beta-Hydrolases"/>
    <property type="match status" value="1"/>
</dbReference>
<accession>A0ABZ2LUP1</accession>
<dbReference type="Pfam" id="PF12146">
    <property type="entry name" value="Hydrolase_4"/>
    <property type="match status" value="1"/>
</dbReference>
<keyword evidence="3" id="KW-1185">Reference proteome</keyword>
<feature type="domain" description="Serine aminopeptidase S33" evidence="1">
    <location>
        <begin position="32"/>
        <end position="164"/>
    </location>
</feature>
<dbReference type="RefSeq" id="WP_394822489.1">
    <property type="nucleotide sequence ID" value="NZ_CP089984.1"/>
</dbReference>
<dbReference type="InterPro" id="IPR017208">
    <property type="entry name" value="UCP037442_abhydr"/>
</dbReference>
<dbReference type="EMBL" id="CP089984">
    <property type="protein sequence ID" value="WXB12870.1"/>
    <property type="molecule type" value="Genomic_DNA"/>
</dbReference>
<organism evidence="2 3">
    <name type="scientific">Pendulispora albinea</name>
    <dbReference type="NCBI Taxonomy" id="2741071"/>
    <lineage>
        <taxon>Bacteria</taxon>
        <taxon>Pseudomonadati</taxon>
        <taxon>Myxococcota</taxon>
        <taxon>Myxococcia</taxon>
        <taxon>Myxococcales</taxon>
        <taxon>Sorangiineae</taxon>
        <taxon>Pendulisporaceae</taxon>
        <taxon>Pendulispora</taxon>
    </lineage>
</organism>
<sequence>MSSLPIREKVASRDGATSELLLYRTADEGAPVVFVIPAMGIGAGYYDKLGAAFAKRGVHAALFELRGNGSSSVRASRGTDFGYGTIVEQDVPAVVERVRAHLPRAPLFFLGHSLGGHLSFLSLARGQIEKVRGIALVASGLPHAVAWPGVGNAAIRTLARFMKTTSTLVGHYPGSRFGFAGREARTLIKEWGHAVRTGKFVFPTTWTGHVAPDEAIARVECPVLAVSLKGDSFAPRRSTELLVAKAPKCPVKWIRYEPESGLPPSAGSHNKWPRHPDAVVAHVADWMLALSPPQDRTVPLH</sequence>
<evidence type="ECO:0000259" key="1">
    <source>
        <dbReference type="Pfam" id="PF12146"/>
    </source>
</evidence>
<dbReference type="InterPro" id="IPR029058">
    <property type="entry name" value="AB_hydrolase_fold"/>
</dbReference>
<dbReference type="Gene3D" id="3.40.50.1820">
    <property type="entry name" value="alpha/beta hydrolase"/>
    <property type="match status" value="1"/>
</dbReference>
<dbReference type="GO" id="GO:0016787">
    <property type="term" value="F:hydrolase activity"/>
    <property type="evidence" value="ECO:0007669"/>
    <property type="project" value="UniProtKB-KW"/>
</dbReference>
<dbReference type="PIRSF" id="PIRSF037442">
    <property type="entry name" value="UCP037442_abhydr"/>
    <property type="match status" value="1"/>
</dbReference>
<evidence type="ECO:0000313" key="3">
    <source>
        <dbReference type="Proteomes" id="UP001370348"/>
    </source>
</evidence>
<keyword evidence="2" id="KW-0378">Hydrolase</keyword>
<dbReference type="Proteomes" id="UP001370348">
    <property type="component" value="Chromosome"/>
</dbReference>